<feature type="compositionally biased region" description="Low complexity" evidence="1">
    <location>
        <begin position="71"/>
        <end position="111"/>
    </location>
</feature>
<evidence type="ECO:0000313" key="4">
    <source>
        <dbReference type="EMBL" id="KXK61031.1"/>
    </source>
</evidence>
<accession>A0A136PRF8</accession>
<keyword evidence="2" id="KW-1133">Transmembrane helix</keyword>
<evidence type="ECO:0000259" key="3">
    <source>
        <dbReference type="Pfam" id="PF13529"/>
    </source>
</evidence>
<sequence>MKQHLKRQLRRLAADRPYQVVAASAATLVVASGVGVLATAGDTPEPAGVRPAAVAEQAPHVGELPARAELSAPQTSAPSLTTPAPTATSPAATPSRAASPSAAASSAAPDPDLTRSAAPKAPASKVLDHEYQAQTTYYYCGPAAVRNALTAMGIARSQDDLAGRLGTTQFGTNSAADTTRVLNQLVKGEPYRTRMISGGAATAAQTERLRADVVAAVADDRSPVVNVAGSTTDLSGGWHSFPGGHYVAVVGYRDNGKSVKIADSANPATASYWLSVDALADWIATRGYSA</sequence>
<comment type="caution">
    <text evidence="4">The sequence shown here is derived from an EMBL/GenBank/DDBJ whole genome shotgun (WGS) entry which is preliminary data.</text>
</comment>
<name>A0A136PRF8_9ACTN</name>
<protein>
    <recommendedName>
        <fullName evidence="3">Peptidase C39-like domain-containing protein</fullName>
    </recommendedName>
</protein>
<dbReference type="Proteomes" id="UP000070620">
    <property type="component" value="Unassembled WGS sequence"/>
</dbReference>
<dbReference type="Gene3D" id="3.90.70.30">
    <property type="entry name" value="Phytochelatin synthase, N-terminal domain"/>
    <property type="match status" value="1"/>
</dbReference>
<reference evidence="4 5" key="1">
    <citation type="submission" date="2016-01" db="EMBL/GenBank/DDBJ databases">
        <title>Whole genome sequence and analysis of Micromonospora rosaria DSM 803, which can produce antibacterial substance rosamicin.</title>
        <authorList>
            <person name="Yang H."/>
            <person name="He X."/>
            <person name="Zhu D."/>
        </authorList>
    </citation>
    <scope>NUCLEOTIDE SEQUENCE [LARGE SCALE GENOMIC DNA]</scope>
    <source>
        <strain evidence="4 5">DSM 803</strain>
    </source>
</reference>
<dbReference type="OrthoDB" id="1655016at2"/>
<dbReference type="InterPro" id="IPR039564">
    <property type="entry name" value="Peptidase_C39-like"/>
</dbReference>
<dbReference type="RefSeq" id="WP_067366396.1">
    <property type="nucleotide sequence ID" value="NZ_JBIUBN010000004.1"/>
</dbReference>
<keyword evidence="2" id="KW-0812">Transmembrane</keyword>
<dbReference type="InterPro" id="IPR038765">
    <property type="entry name" value="Papain-like_cys_pep_sf"/>
</dbReference>
<dbReference type="InterPro" id="IPR038156">
    <property type="entry name" value="PCS_N_sf"/>
</dbReference>
<organism evidence="4 5">
    <name type="scientific">Micromonospora rosaria</name>
    <dbReference type="NCBI Taxonomy" id="47874"/>
    <lineage>
        <taxon>Bacteria</taxon>
        <taxon>Bacillati</taxon>
        <taxon>Actinomycetota</taxon>
        <taxon>Actinomycetes</taxon>
        <taxon>Micromonosporales</taxon>
        <taxon>Micromonosporaceae</taxon>
        <taxon>Micromonospora</taxon>
    </lineage>
</organism>
<evidence type="ECO:0000313" key="5">
    <source>
        <dbReference type="Proteomes" id="UP000070620"/>
    </source>
</evidence>
<keyword evidence="2" id="KW-0472">Membrane</keyword>
<feature type="transmembrane region" description="Helical" evidence="2">
    <location>
        <begin position="20"/>
        <end position="41"/>
    </location>
</feature>
<dbReference type="SUPFAM" id="SSF54001">
    <property type="entry name" value="Cysteine proteinases"/>
    <property type="match status" value="1"/>
</dbReference>
<keyword evidence="5" id="KW-1185">Reference proteome</keyword>
<feature type="region of interest" description="Disordered" evidence="1">
    <location>
        <begin position="68"/>
        <end position="124"/>
    </location>
</feature>
<evidence type="ECO:0000256" key="2">
    <source>
        <dbReference type="SAM" id="Phobius"/>
    </source>
</evidence>
<dbReference type="Pfam" id="PF13529">
    <property type="entry name" value="Peptidase_C39_2"/>
    <property type="match status" value="1"/>
</dbReference>
<evidence type="ECO:0000256" key="1">
    <source>
        <dbReference type="SAM" id="MobiDB-lite"/>
    </source>
</evidence>
<gene>
    <name evidence="4" type="ORF">AWW66_15855</name>
</gene>
<feature type="domain" description="Peptidase C39-like" evidence="3">
    <location>
        <begin position="130"/>
        <end position="265"/>
    </location>
</feature>
<dbReference type="AlphaFoldDB" id="A0A136PRF8"/>
<proteinExistence type="predicted"/>
<dbReference type="EMBL" id="LRQV01000052">
    <property type="protein sequence ID" value="KXK61031.1"/>
    <property type="molecule type" value="Genomic_DNA"/>
</dbReference>